<keyword evidence="5" id="KW-1185">Reference proteome</keyword>
<evidence type="ECO:0000259" key="3">
    <source>
        <dbReference type="Pfam" id="PF13439"/>
    </source>
</evidence>
<sequence>MLKLTVNRPYKLAEINKPQSTIKVLTPPVYPLENNYISCLWSSVHSYGVEVEQIELSSIVIQLKTNQRTADVFHLHWIQSCYDLAPNRILQSLWSTLKNLRHLFLLKSQGYQLVWTVHNTLSHNCSAPLIERSFRWILSRLCSDIIVMSEYSRQEFAQMYGRTHRVHIVPHGNYIGAYPNQISRAEARQELGIAPHQKVLLHLGKIKPYKGINQLLAVFRQIKDPDVVLIIAGLCREPELLAEIKQATEADSRIHLQLEFIKDEDIQIYMNACDWVVLPYEKILNSGGALLALSFGRPVIVPCKGSLSEIITDGKHGFCYPRDRDLGIAINRALTTPIEHWQQMCTQSYALAQKYNWSKIGRQIYKIYQQGV</sequence>
<protein>
    <submittedName>
        <fullName evidence="4">Glycosyltransferase family 4 protein</fullName>
    </submittedName>
</protein>
<dbReference type="InterPro" id="IPR001296">
    <property type="entry name" value="Glyco_trans_1"/>
</dbReference>
<evidence type="ECO:0000313" key="4">
    <source>
        <dbReference type="EMBL" id="MBE9192472.1"/>
    </source>
</evidence>
<dbReference type="EMBL" id="JADEWN010000056">
    <property type="protein sequence ID" value="MBE9192472.1"/>
    <property type="molecule type" value="Genomic_DNA"/>
</dbReference>
<evidence type="ECO:0000259" key="2">
    <source>
        <dbReference type="Pfam" id="PF00534"/>
    </source>
</evidence>
<dbReference type="RefSeq" id="WP_193933899.1">
    <property type="nucleotide sequence ID" value="NZ_CAWPMZ010000092.1"/>
</dbReference>
<dbReference type="InterPro" id="IPR028098">
    <property type="entry name" value="Glyco_trans_4-like_N"/>
</dbReference>
<feature type="domain" description="Glycosyltransferase subfamily 4-like N-terminal" evidence="3">
    <location>
        <begin position="105"/>
        <end position="172"/>
    </location>
</feature>
<dbReference type="SUPFAM" id="SSF53756">
    <property type="entry name" value="UDP-Glycosyltransferase/glycogen phosphorylase"/>
    <property type="match status" value="1"/>
</dbReference>
<gene>
    <name evidence="4" type="ORF">IQ230_19390</name>
</gene>
<dbReference type="Pfam" id="PF00534">
    <property type="entry name" value="Glycos_transf_1"/>
    <property type="match status" value="1"/>
</dbReference>
<accession>A0ABR9UW03</accession>
<dbReference type="PANTHER" id="PTHR46401">
    <property type="entry name" value="GLYCOSYLTRANSFERASE WBBK-RELATED"/>
    <property type="match status" value="1"/>
</dbReference>
<dbReference type="Pfam" id="PF13439">
    <property type="entry name" value="Glyco_transf_4"/>
    <property type="match status" value="1"/>
</dbReference>
<organism evidence="4 5">
    <name type="scientific">Gloeocapsopsis crepidinum LEGE 06123</name>
    <dbReference type="NCBI Taxonomy" id="588587"/>
    <lineage>
        <taxon>Bacteria</taxon>
        <taxon>Bacillati</taxon>
        <taxon>Cyanobacteriota</taxon>
        <taxon>Cyanophyceae</taxon>
        <taxon>Oscillatoriophycideae</taxon>
        <taxon>Chroococcales</taxon>
        <taxon>Chroococcaceae</taxon>
        <taxon>Gloeocapsopsis</taxon>
    </lineage>
</organism>
<keyword evidence="1" id="KW-0808">Transferase</keyword>
<dbReference type="PANTHER" id="PTHR46401:SF2">
    <property type="entry name" value="GLYCOSYLTRANSFERASE WBBK-RELATED"/>
    <property type="match status" value="1"/>
</dbReference>
<comment type="caution">
    <text evidence="4">The sequence shown here is derived from an EMBL/GenBank/DDBJ whole genome shotgun (WGS) entry which is preliminary data.</text>
</comment>
<evidence type="ECO:0000313" key="5">
    <source>
        <dbReference type="Proteomes" id="UP000651156"/>
    </source>
</evidence>
<dbReference type="CDD" id="cd03801">
    <property type="entry name" value="GT4_PimA-like"/>
    <property type="match status" value="1"/>
</dbReference>
<dbReference type="Proteomes" id="UP000651156">
    <property type="component" value="Unassembled WGS sequence"/>
</dbReference>
<name>A0ABR9UW03_9CHRO</name>
<feature type="domain" description="Glycosyl transferase family 1" evidence="2">
    <location>
        <begin position="184"/>
        <end position="339"/>
    </location>
</feature>
<proteinExistence type="predicted"/>
<dbReference type="Gene3D" id="3.40.50.2000">
    <property type="entry name" value="Glycogen Phosphorylase B"/>
    <property type="match status" value="2"/>
</dbReference>
<reference evidence="4 5" key="1">
    <citation type="submission" date="2020-10" db="EMBL/GenBank/DDBJ databases">
        <authorList>
            <person name="Castelo-Branco R."/>
            <person name="Eusebio N."/>
            <person name="Adriana R."/>
            <person name="Vieira A."/>
            <person name="Brugerolle De Fraissinette N."/>
            <person name="Rezende De Castro R."/>
            <person name="Schneider M.P."/>
            <person name="Vasconcelos V."/>
            <person name="Leao P.N."/>
        </authorList>
    </citation>
    <scope>NUCLEOTIDE SEQUENCE [LARGE SCALE GENOMIC DNA]</scope>
    <source>
        <strain evidence="4 5">LEGE 06123</strain>
    </source>
</reference>
<evidence type="ECO:0000256" key="1">
    <source>
        <dbReference type="ARBA" id="ARBA00022679"/>
    </source>
</evidence>